<feature type="domain" description="AAA+ ATPase" evidence="15">
    <location>
        <begin position="202"/>
        <end position="369"/>
    </location>
</feature>
<evidence type="ECO:0000256" key="12">
    <source>
        <dbReference type="ARBA" id="ARBA00025337"/>
    </source>
</evidence>
<evidence type="ECO:0000256" key="10">
    <source>
        <dbReference type="ARBA" id="ARBA00023136"/>
    </source>
</evidence>
<dbReference type="Pfam" id="PF00448">
    <property type="entry name" value="SRP54"/>
    <property type="match status" value="1"/>
</dbReference>
<dbReference type="GO" id="GO:0006614">
    <property type="term" value="P:SRP-dependent cotranslational protein targeting to membrane"/>
    <property type="evidence" value="ECO:0007669"/>
    <property type="project" value="UniProtKB-UniRule"/>
</dbReference>
<keyword evidence="9" id="KW-0342">GTP-binding</keyword>
<gene>
    <name evidence="17" type="primary">flhF</name>
    <name evidence="17" type="ORF">GZ085_04885</name>
</gene>
<evidence type="ECO:0000256" key="11">
    <source>
        <dbReference type="ARBA" id="ARBA00023225"/>
    </source>
</evidence>
<feature type="region of interest" description="Disordered" evidence="14">
    <location>
        <begin position="66"/>
        <end position="88"/>
    </location>
</feature>
<evidence type="ECO:0000256" key="6">
    <source>
        <dbReference type="ARBA" id="ARBA00022741"/>
    </source>
</evidence>
<comment type="function">
    <text evidence="12">Necessary for flagellar biosynthesis. May be involved in translocation of the flagellum.</text>
</comment>
<dbReference type="Gene3D" id="3.40.50.300">
    <property type="entry name" value="P-loop containing nucleotide triphosphate hydrolases"/>
    <property type="match status" value="1"/>
</dbReference>
<dbReference type="Gene3D" id="1.20.120.1380">
    <property type="entry name" value="Flagellar FlhF biosynthesis protein, N domain"/>
    <property type="match status" value="1"/>
</dbReference>
<dbReference type="SUPFAM" id="SSF52540">
    <property type="entry name" value="P-loop containing nucleoside triphosphate hydrolases"/>
    <property type="match status" value="1"/>
</dbReference>
<evidence type="ECO:0000256" key="9">
    <source>
        <dbReference type="ARBA" id="ARBA00023134"/>
    </source>
</evidence>
<dbReference type="InterPro" id="IPR000897">
    <property type="entry name" value="SRP54_GTPase_dom"/>
</dbReference>
<keyword evidence="17" id="KW-0966">Cell projection</keyword>
<accession>A0A7C9NZ82</accession>
<dbReference type="InterPro" id="IPR027417">
    <property type="entry name" value="P-loop_NTPase"/>
</dbReference>
<dbReference type="GO" id="GO:0044781">
    <property type="term" value="P:bacterial-type flagellum organization"/>
    <property type="evidence" value="ECO:0007669"/>
    <property type="project" value="UniProtKB-UniRule"/>
</dbReference>
<dbReference type="NCBIfam" id="TIGR03499">
    <property type="entry name" value="FlhF"/>
    <property type="match status" value="1"/>
</dbReference>
<dbReference type="AlphaFoldDB" id="A0A7C9NZ82"/>
<dbReference type="GO" id="GO:0005047">
    <property type="term" value="F:signal recognition particle binding"/>
    <property type="evidence" value="ECO:0007669"/>
    <property type="project" value="TreeGrafter"/>
</dbReference>
<keyword evidence="6" id="KW-0547">Nucleotide-binding</keyword>
<evidence type="ECO:0000313" key="17">
    <source>
        <dbReference type="EMBL" id="NDP47724.1"/>
    </source>
</evidence>
<comment type="subcellular location">
    <subcellularLocation>
        <location evidence="1">Cell membrane</location>
        <topology evidence="1">Peripheral membrane protein</topology>
        <orientation evidence="1">Cytoplasmic side</orientation>
    </subcellularLocation>
</comment>
<keyword evidence="8" id="KW-0653">Protein transport</keyword>
<evidence type="ECO:0000256" key="3">
    <source>
        <dbReference type="ARBA" id="ARBA00014919"/>
    </source>
</evidence>
<evidence type="ECO:0000256" key="8">
    <source>
        <dbReference type="ARBA" id="ARBA00022927"/>
    </source>
</evidence>
<keyword evidence="7" id="KW-1005">Bacterial flagellum biogenesis</keyword>
<name>A0A7C9NZ82_9PROT</name>
<comment type="caution">
    <text evidence="17">The sequence shown here is derived from an EMBL/GenBank/DDBJ whole genome shotgun (WGS) entry which is preliminary data.</text>
</comment>
<dbReference type="EMBL" id="JAAFGW010000051">
    <property type="protein sequence ID" value="NDP47724.1"/>
    <property type="molecule type" value="Genomic_DNA"/>
</dbReference>
<dbReference type="InterPro" id="IPR047040">
    <property type="entry name" value="FlhF__GTPase_dom"/>
</dbReference>
<proteinExistence type="inferred from homology"/>
<reference evidence="17 18" key="1">
    <citation type="submission" date="2019-09" db="EMBL/GenBank/DDBJ databases">
        <title>H2 Metabolism Revealed by Metagenomic Analysis in Subglacial Sediment of East Antarctica.</title>
        <authorList>
            <person name="Yang Z."/>
            <person name="Zhang Y."/>
            <person name="Lv Y."/>
            <person name="Yan W."/>
            <person name="Xiao X."/>
            <person name="Sun B."/>
            <person name="Ma H."/>
        </authorList>
    </citation>
    <scope>NUCLEOTIDE SEQUENCE [LARGE SCALE GENOMIC DNA]</scope>
    <source>
        <strain evidence="17">Bin2_2</strain>
    </source>
</reference>
<dbReference type="GO" id="GO:0015031">
    <property type="term" value="P:protein transport"/>
    <property type="evidence" value="ECO:0007669"/>
    <property type="project" value="UniProtKB-KW"/>
</dbReference>
<evidence type="ECO:0000313" key="18">
    <source>
        <dbReference type="Proteomes" id="UP000483432"/>
    </source>
</evidence>
<dbReference type="SMART" id="SM00962">
    <property type="entry name" value="SRP54"/>
    <property type="match status" value="1"/>
</dbReference>
<evidence type="ECO:0000256" key="14">
    <source>
        <dbReference type="SAM" id="MobiDB-lite"/>
    </source>
</evidence>
<dbReference type="GO" id="GO:0005886">
    <property type="term" value="C:plasma membrane"/>
    <property type="evidence" value="ECO:0007669"/>
    <property type="project" value="UniProtKB-SubCell"/>
</dbReference>
<evidence type="ECO:0000256" key="13">
    <source>
        <dbReference type="NCBIfam" id="TIGR03499"/>
    </source>
</evidence>
<evidence type="ECO:0000256" key="4">
    <source>
        <dbReference type="ARBA" id="ARBA00022448"/>
    </source>
</evidence>
<dbReference type="PANTHER" id="PTHR43134">
    <property type="entry name" value="SIGNAL RECOGNITION PARTICLE RECEPTOR SUBUNIT ALPHA"/>
    <property type="match status" value="1"/>
</dbReference>
<evidence type="ECO:0000259" key="15">
    <source>
        <dbReference type="SMART" id="SM00382"/>
    </source>
</evidence>
<evidence type="ECO:0000256" key="7">
    <source>
        <dbReference type="ARBA" id="ARBA00022795"/>
    </source>
</evidence>
<keyword evidence="17" id="KW-0969">Cilium</keyword>
<evidence type="ECO:0000256" key="1">
    <source>
        <dbReference type="ARBA" id="ARBA00004413"/>
    </source>
</evidence>
<dbReference type="GO" id="GO:0003924">
    <property type="term" value="F:GTPase activity"/>
    <property type="evidence" value="ECO:0007669"/>
    <property type="project" value="UniProtKB-UniRule"/>
</dbReference>
<evidence type="ECO:0000259" key="16">
    <source>
        <dbReference type="SMART" id="SM00962"/>
    </source>
</evidence>
<dbReference type="FunFam" id="3.40.50.300:FF:000695">
    <property type="entry name" value="Flagellar biosynthesis regulator FlhF"/>
    <property type="match status" value="1"/>
</dbReference>
<organism evidence="17 18">
    <name type="scientific">Sulfuriferula multivorans</name>
    <dbReference type="NCBI Taxonomy" id="1559896"/>
    <lineage>
        <taxon>Bacteria</taxon>
        <taxon>Pseudomonadati</taxon>
        <taxon>Pseudomonadota</taxon>
        <taxon>Betaproteobacteria</taxon>
        <taxon>Nitrosomonadales</taxon>
        <taxon>Sulfuricellaceae</taxon>
        <taxon>Sulfuriferula</taxon>
    </lineage>
</organism>
<dbReference type="CDD" id="cd17873">
    <property type="entry name" value="FlhF"/>
    <property type="match status" value="1"/>
</dbReference>
<keyword evidence="17" id="KW-0282">Flagellum</keyword>
<evidence type="ECO:0000256" key="2">
    <source>
        <dbReference type="ARBA" id="ARBA00008531"/>
    </source>
</evidence>
<comment type="similarity">
    <text evidence="2">Belongs to the GTP-binding SRP family.</text>
</comment>
<sequence length="429" mass="47222">MNIKRIVAKTSREAMRQLRDALGPDAVILSNRAVEGGVEVLAMPAEDIASLAPPVEEAPVHVVAHKAKTSKIQRDPEPEMEPELEMEPAPAVTIKRRLIERVSMPSDDSAQLAQSVISEIKTMHMRLENQLSDMAWRDLPGRDPSGAAMMRDMLSAGFSATLAREMLRELPKGDVEQSQVWMRNTLMKRLQVMQNETNMLDAGGVFALMGPTGAGKTTTTAKLAARFVVRHGAEKLALLTTDSYRIGGHEQLRIYGKILGVTVHAVRDAADLKLALSELRNKHTVLIDTVGMSQRDQAVSEQVEMLCQAGKQIKRLLLLNATSHGETLNEVVEAYQKRGLDGCILTKVDEAASLGPALDCVIRHELNVHYLATGQRVPEDLHLANRQYLIHRAFKARSAASPWQLDDSELAFALSDNQSSYRESAVSFG</sequence>
<keyword evidence="5" id="KW-1003">Cell membrane</keyword>
<dbReference type="SMART" id="SM00382">
    <property type="entry name" value="AAA"/>
    <property type="match status" value="1"/>
</dbReference>
<keyword evidence="11" id="KW-1006">Bacterial flagellum protein export</keyword>
<keyword evidence="4" id="KW-0813">Transport</keyword>
<protein>
    <recommendedName>
        <fullName evidence="3 13">Flagellar biosynthesis protein FlhF</fullName>
    </recommendedName>
</protein>
<evidence type="ECO:0000256" key="5">
    <source>
        <dbReference type="ARBA" id="ARBA00022475"/>
    </source>
</evidence>
<dbReference type="Proteomes" id="UP000483432">
    <property type="component" value="Unassembled WGS sequence"/>
</dbReference>
<dbReference type="PANTHER" id="PTHR43134:SF3">
    <property type="entry name" value="FLAGELLAR BIOSYNTHESIS PROTEIN FLHF"/>
    <property type="match status" value="1"/>
</dbReference>
<dbReference type="GO" id="GO:0005525">
    <property type="term" value="F:GTP binding"/>
    <property type="evidence" value="ECO:0007669"/>
    <property type="project" value="UniProtKB-UniRule"/>
</dbReference>
<keyword evidence="10" id="KW-0472">Membrane</keyword>
<dbReference type="InterPro" id="IPR003593">
    <property type="entry name" value="AAA+_ATPase"/>
</dbReference>
<dbReference type="InterPro" id="IPR020006">
    <property type="entry name" value="FlhF"/>
</dbReference>
<feature type="domain" description="SRP54-type proteins GTP-binding" evidence="16">
    <location>
        <begin position="203"/>
        <end position="395"/>
    </location>
</feature>